<comment type="subcellular location">
    <subcellularLocation>
        <location evidence="1">Cell membrane</location>
    </subcellularLocation>
</comment>
<dbReference type="InterPro" id="IPR051110">
    <property type="entry name" value="Ly-6/neurotoxin-like_GPI-ap"/>
</dbReference>
<keyword evidence="2" id="KW-1003">Cell membrane</keyword>
<dbReference type="Gene3D" id="2.10.60.10">
    <property type="entry name" value="CD59"/>
    <property type="match status" value="1"/>
</dbReference>
<evidence type="ECO:0000256" key="3">
    <source>
        <dbReference type="ARBA" id="ARBA00022729"/>
    </source>
</evidence>
<proteinExistence type="predicted"/>
<evidence type="ECO:0000256" key="5">
    <source>
        <dbReference type="ARBA" id="ARBA00023180"/>
    </source>
</evidence>
<evidence type="ECO:0000256" key="4">
    <source>
        <dbReference type="ARBA" id="ARBA00023136"/>
    </source>
</evidence>
<dbReference type="SUPFAM" id="SSF57302">
    <property type="entry name" value="Snake toxin-like"/>
    <property type="match status" value="1"/>
</dbReference>
<keyword evidence="5" id="KW-0325">Glycoprotein</keyword>
<evidence type="ECO:0000259" key="7">
    <source>
        <dbReference type="SMART" id="SM00134"/>
    </source>
</evidence>
<sequence>MNIVTAALISVSALWSVLEVHSLQCYSCTDMKNNTECNQLPTVTCNSTSFCFTQVEKILVNNQKITKRCAQSSECNSGNYNVWLASKHTSCCTGNLCNEFANGKTNVTCNTFLVMAAVLALIFKNI</sequence>
<accession>A0ABN9LYU6</accession>
<dbReference type="EMBL" id="CAUEEQ010038522">
    <property type="protein sequence ID" value="CAJ0954459.1"/>
    <property type="molecule type" value="Genomic_DNA"/>
</dbReference>
<evidence type="ECO:0000313" key="9">
    <source>
        <dbReference type="Proteomes" id="UP001176940"/>
    </source>
</evidence>
<keyword evidence="4" id="KW-0472">Membrane</keyword>
<gene>
    <name evidence="8" type="ORF">RIMI_LOCUS14738583</name>
</gene>
<keyword evidence="9" id="KW-1185">Reference proteome</keyword>
<feature type="signal peptide" evidence="6">
    <location>
        <begin position="1"/>
        <end position="22"/>
    </location>
</feature>
<evidence type="ECO:0000256" key="2">
    <source>
        <dbReference type="ARBA" id="ARBA00022475"/>
    </source>
</evidence>
<dbReference type="InterPro" id="IPR045860">
    <property type="entry name" value="Snake_toxin-like_sf"/>
</dbReference>
<name>A0ABN9LYU6_9NEOB</name>
<feature type="chain" id="PRO_5047396083" description="UPAR/Ly6 domain-containing protein" evidence="6">
    <location>
        <begin position="23"/>
        <end position="126"/>
    </location>
</feature>
<evidence type="ECO:0000256" key="1">
    <source>
        <dbReference type="ARBA" id="ARBA00004236"/>
    </source>
</evidence>
<dbReference type="InterPro" id="IPR016054">
    <property type="entry name" value="LY6_UPA_recep-like"/>
</dbReference>
<protein>
    <recommendedName>
        <fullName evidence="7">UPAR/Ly6 domain-containing protein</fullName>
    </recommendedName>
</protein>
<dbReference type="SMART" id="SM00134">
    <property type="entry name" value="LU"/>
    <property type="match status" value="1"/>
</dbReference>
<comment type="caution">
    <text evidence="8">The sequence shown here is derived from an EMBL/GenBank/DDBJ whole genome shotgun (WGS) entry which is preliminary data.</text>
</comment>
<evidence type="ECO:0000313" key="8">
    <source>
        <dbReference type="EMBL" id="CAJ0954459.1"/>
    </source>
</evidence>
<dbReference type="PANTHER" id="PTHR16983">
    <property type="entry name" value="UPAR/LY6 DOMAIN-CONTAINING PROTEIN"/>
    <property type="match status" value="1"/>
</dbReference>
<keyword evidence="3 6" id="KW-0732">Signal</keyword>
<organism evidence="8 9">
    <name type="scientific">Ranitomeya imitator</name>
    <name type="common">mimic poison frog</name>
    <dbReference type="NCBI Taxonomy" id="111125"/>
    <lineage>
        <taxon>Eukaryota</taxon>
        <taxon>Metazoa</taxon>
        <taxon>Chordata</taxon>
        <taxon>Craniata</taxon>
        <taxon>Vertebrata</taxon>
        <taxon>Euteleostomi</taxon>
        <taxon>Amphibia</taxon>
        <taxon>Batrachia</taxon>
        <taxon>Anura</taxon>
        <taxon>Neobatrachia</taxon>
        <taxon>Hyloidea</taxon>
        <taxon>Dendrobatidae</taxon>
        <taxon>Dendrobatinae</taxon>
        <taxon>Ranitomeya</taxon>
    </lineage>
</organism>
<dbReference type="Pfam" id="PF00087">
    <property type="entry name" value="Toxin_TOLIP"/>
    <property type="match status" value="1"/>
</dbReference>
<reference evidence="8" key="1">
    <citation type="submission" date="2023-07" db="EMBL/GenBank/DDBJ databases">
        <authorList>
            <person name="Stuckert A."/>
        </authorList>
    </citation>
    <scope>NUCLEOTIDE SEQUENCE</scope>
</reference>
<dbReference type="InterPro" id="IPR035076">
    <property type="entry name" value="Toxin/TOLIP"/>
</dbReference>
<feature type="domain" description="UPAR/Ly6" evidence="7">
    <location>
        <begin position="23"/>
        <end position="110"/>
    </location>
</feature>
<dbReference type="Proteomes" id="UP001176940">
    <property type="component" value="Unassembled WGS sequence"/>
</dbReference>
<evidence type="ECO:0000256" key="6">
    <source>
        <dbReference type="SAM" id="SignalP"/>
    </source>
</evidence>
<dbReference type="PANTHER" id="PTHR16983:SF10">
    <property type="entry name" value="PROTEIN QUIVER"/>
    <property type="match status" value="1"/>
</dbReference>